<feature type="compositionally biased region" description="Basic and acidic residues" evidence="1">
    <location>
        <begin position="308"/>
        <end position="318"/>
    </location>
</feature>
<feature type="region of interest" description="Disordered" evidence="1">
    <location>
        <begin position="1"/>
        <end position="82"/>
    </location>
</feature>
<dbReference type="OrthoDB" id="5286775at2759"/>
<dbReference type="EMBL" id="CP086354">
    <property type="protein sequence ID" value="UNI13466.1"/>
    <property type="molecule type" value="Genomic_DNA"/>
</dbReference>
<name>A0A9Q8Q688_9HYPO</name>
<evidence type="ECO:0000256" key="1">
    <source>
        <dbReference type="SAM" id="MobiDB-lite"/>
    </source>
</evidence>
<protein>
    <submittedName>
        <fullName evidence="2">Uncharacterized protein</fullName>
    </submittedName>
</protein>
<evidence type="ECO:0000313" key="3">
    <source>
        <dbReference type="Proteomes" id="UP000829364"/>
    </source>
</evidence>
<evidence type="ECO:0000313" key="2">
    <source>
        <dbReference type="EMBL" id="UNI13466.1"/>
    </source>
</evidence>
<sequence length="432" mass="48528">MAEPSHTSSGSPSPPLPEADADETPRPSRSRRQLDDAPQQDVTPRRNIKQREDSTSQASGESPDYSLEMTRRQSVGEGHAAAPQTAELIRQMENEKQLYPGASTWAAPEEKLFEILFLRQDLPMLPAHWDVDFRGVPMADSVFQTSNDYSPIIYSHSSKEFRATMALLRLIDLTASVRTTCQSGLRHKAPALIKKGISHYLSWAAEDGGYSSLHYVPNIIVENTDAGATEGDITGHIQRRMRALARVQREFLKIDRDDDFWDIDKQRLSNPHLTDVELLLDKHMPEDEEEEEEEDTEEEGWQSAPEDSAARSDDETKTPTKAGHTSLTESVEDGPTTPLSETLDASQFRRRPPVVYGIFVLRTSVFILTVDAAKGDDAYVSFHVDVHFMDRHQSVWNALTVALVVCLARDELRTRLDDFEPADMPEESDPDA</sequence>
<accession>A0A9Q8Q688</accession>
<dbReference type="GeneID" id="72062175"/>
<dbReference type="Proteomes" id="UP000829364">
    <property type="component" value="Chromosome 1"/>
</dbReference>
<feature type="compositionally biased region" description="Low complexity" evidence="1">
    <location>
        <begin position="1"/>
        <end position="11"/>
    </location>
</feature>
<dbReference type="KEGG" id="ptkz:JDV02_000209"/>
<reference evidence="2" key="1">
    <citation type="submission" date="2021-11" db="EMBL/GenBank/DDBJ databases">
        <title>Purpureocillium_takamizusanense_genome.</title>
        <authorList>
            <person name="Nguyen N.-H."/>
        </authorList>
    </citation>
    <scope>NUCLEOTIDE SEQUENCE</scope>
    <source>
        <strain evidence="2">PT3</strain>
    </source>
</reference>
<dbReference type="AlphaFoldDB" id="A0A9Q8Q688"/>
<proteinExistence type="predicted"/>
<gene>
    <name evidence="2" type="ORF">JDV02_000209</name>
</gene>
<feature type="region of interest" description="Disordered" evidence="1">
    <location>
        <begin position="285"/>
        <end position="345"/>
    </location>
</feature>
<feature type="compositionally biased region" description="Acidic residues" evidence="1">
    <location>
        <begin position="286"/>
        <end position="300"/>
    </location>
</feature>
<keyword evidence="3" id="KW-1185">Reference proteome</keyword>
<dbReference type="RefSeq" id="XP_047836947.1">
    <property type="nucleotide sequence ID" value="XM_047980989.1"/>
</dbReference>
<organism evidence="2 3">
    <name type="scientific">Purpureocillium takamizusanense</name>
    <dbReference type="NCBI Taxonomy" id="2060973"/>
    <lineage>
        <taxon>Eukaryota</taxon>
        <taxon>Fungi</taxon>
        <taxon>Dikarya</taxon>
        <taxon>Ascomycota</taxon>
        <taxon>Pezizomycotina</taxon>
        <taxon>Sordariomycetes</taxon>
        <taxon>Hypocreomycetidae</taxon>
        <taxon>Hypocreales</taxon>
        <taxon>Ophiocordycipitaceae</taxon>
        <taxon>Purpureocillium</taxon>
    </lineage>
</organism>